<keyword evidence="3" id="KW-1185">Reference proteome</keyword>
<feature type="region of interest" description="Disordered" evidence="1">
    <location>
        <begin position="22"/>
        <end position="106"/>
    </location>
</feature>
<sequence length="106" mass="11923">MICAPNLTPKELILTAFRKASWPTGMASSPPDFRCPRQRLQLEKLPSKDDRPDDRIASPTTPPESGRIPAEERLASRRDSPELAPQEGPNRKNHQKDHGLMEDAKE</sequence>
<evidence type="ECO:0000313" key="3">
    <source>
        <dbReference type="Proteomes" id="UP000298663"/>
    </source>
</evidence>
<dbReference type="Proteomes" id="UP000298663">
    <property type="component" value="Unassembled WGS sequence"/>
</dbReference>
<feature type="compositionally biased region" description="Basic and acidic residues" evidence="1">
    <location>
        <begin position="96"/>
        <end position="106"/>
    </location>
</feature>
<gene>
    <name evidence="2" type="ORF">L596_016429</name>
</gene>
<evidence type="ECO:0000256" key="1">
    <source>
        <dbReference type="SAM" id="MobiDB-lite"/>
    </source>
</evidence>
<comment type="caution">
    <text evidence="2">The sequence shown here is derived from an EMBL/GenBank/DDBJ whole genome shotgun (WGS) entry which is preliminary data.</text>
</comment>
<dbReference type="AlphaFoldDB" id="A0A4U5NHY6"/>
<reference evidence="2 3" key="2">
    <citation type="journal article" date="2019" name="G3 (Bethesda)">
        <title>Hybrid Assembly of the Genome of the Entomopathogenic Nematode Steinernema carpocapsae Identifies the X-Chromosome.</title>
        <authorList>
            <person name="Serra L."/>
            <person name="Macchietto M."/>
            <person name="Macias-Munoz A."/>
            <person name="McGill C.J."/>
            <person name="Rodriguez I.M."/>
            <person name="Rodriguez B."/>
            <person name="Murad R."/>
            <person name="Mortazavi A."/>
        </authorList>
    </citation>
    <scope>NUCLEOTIDE SEQUENCE [LARGE SCALE GENOMIC DNA]</scope>
    <source>
        <strain evidence="2 3">ALL</strain>
    </source>
</reference>
<accession>A0A4U5NHY6</accession>
<feature type="compositionally biased region" description="Basic and acidic residues" evidence="1">
    <location>
        <begin position="40"/>
        <end position="56"/>
    </location>
</feature>
<dbReference type="EMBL" id="AZBU02000004">
    <property type="protein sequence ID" value="TKR82749.1"/>
    <property type="molecule type" value="Genomic_DNA"/>
</dbReference>
<proteinExistence type="predicted"/>
<protein>
    <submittedName>
        <fullName evidence="2">Uncharacterized protein</fullName>
    </submittedName>
</protein>
<organism evidence="2 3">
    <name type="scientific">Steinernema carpocapsae</name>
    <name type="common">Entomopathogenic nematode</name>
    <dbReference type="NCBI Taxonomy" id="34508"/>
    <lineage>
        <taxon>Eukaryota</taxon>
        <taxon>Metazoa</taxon>
        <taxon>Ecdysozoa</taxon>
        <taxon>Nematoda</taxon>
        <taxon>Chromadorea</taxon>
        <taxon>Rhabditida</taxon>
        <taxon>Tylenchina</taxon>
        <taxon>Panagrolaimomorpha</taxon>
        <taxon>Strongyloidoidea</taxon>
        <taxon>Steinernematidae</taxon>
        <taxon>Steinernema</taxon>
    </lineage>
</organism>
<evidence type="ECO:0000313" key="2">
    <source>
        <dbReference type="EMBL" id="TKR82749.1"/>
    </source>
</evidence>
<reference evidence="2 3" key="1">
    <citation type="journal article" date="2015" name="Genome Biol.">
        <title>Comparative genomics of Steinernema reveals deeply conserved gene regulatory networks.</title>
        <authorList>
            <person name="Dillman A.R."/>
            <person name="Macchietto M."/>
            <person name="Porter C.F."/>
            <person name="Rogers A."/>
            <person name="Williams B."/>
            <person name="Antoshechkin I."/>
            <person name="Lee M.M."/>
            <person name="Goodwin Z."/>
            <person name="Lu X."/>
            <person name="Lewis E.E."/>
            <person name="Goodrich-Blair H."/>
            <person name="Stock S.P."/>
            <person name="Adams B.J."/>
            <person name="Sternberg P.W."/>
            <person name="Mortazavi A."/>
        </authorList>
    </citation>
    <scope>NUCLEOTIDE SEQUENCE [LARGE SCALE GENOMIC DNA]</scope>
    <source>
        <strain evidence="2 3">ALL</strain>
    </source>
</reference>
<feature type="compositionally biased region" description="Basic and acidic residues" evidence="1">
    <location>
        <begin position="69"/>
        <end position="81"/>
    </location>
</feature>
<name>A0A4U5NHY6_STECR</name>